<proteinExistence type="predicted"/>
<sequence length="133" mass="14401">MAEPKPVMTAFASPITVEAYIPLSIGANGAIVMELIFDVLLVASLMNNSKINRTSRFCWVGKRYGMDGCARAASLAKARSGLRYIRSLGSRSQVRRGPSSRPGFSSGRKYWSGRASTSASSPSPRPSDWLLDL</sequence>
<dbReference type="AlphaFoldDB" id="A0A0D2XDZ6"/>
<reference evidence="3" key="2">
    <citation type="submission" date="2025-08" db="UniProtKB">
        <authorList>
            <consortium name="EnsemblFungi"/>
        </authorList>
    </citation>
    <scope>IDENTIFICATION</scope>
    <source>
        <strain evidence="3">4287 / CBS 123668 / FGSC 9935 / NRRL 34936</strain>
    </source>
</reference>
<accession>A0A0D2XDZ6</accession>
<evidence type="ECO:0000313" key="3">
    <source>
        <dbReference type="EnsemblFungi" id="FOXG_02127P0"/>
    </source>
</evidence>
<evidence type="ECO:0000256" key="2">
    <source>
        <dbReference type="SAM" id="Phobius"/>
    </source>
</evidence>
<feature type="region of interest" description="Disordered" evidence="1">
    <location>
        <begin position="91"/>
        <end position="133"/>
    </location>
</feature>
<organism evidence="3 4">
    <name type="scientific">Fusarium oxysporum (strain Fo5176)</name>
    <name type="common">Fusarium vascular wilt</name>
    <dbReference type="NCBI Taxonomy" id="660025"/>
    <lineage>
        <taxon>Eukaryota</taxon>
        <taxon>Fungi</taxon>
        <taxon>Dikarya</taxon>
        <taxon>Ascomycota</taxon>
        <taxon>Pezizomycotina</taxon>
        <taxon>Sordariomycetes</taxon>
        <taxon>Hypocreomycetidae</taxon>
        <taxon>Hypocreales</taxon>
        <taxon>Nectriaceae</taxon>
        <taxon>Fusarium</taxon>
        <taxon>Fusarium oxysporum species complex</taxon>
    </lineage>
</organism>
<feature type="transmembrane region" description="Helical" evidence="2">
    <location>
        <begin position="20"/>
        <end position="46"/>
    </location>
</feature>
<dbReference type="Proteomes" id="UP000002489">
    <property type="component" value="Unassembled WGS sequence"/>
</dbReference>
<evidence type="ECO:0000313" key="4">
    <source>
        <dbReference type="Proteomes" id="UP000002489"/>
    </source>
</evidence>
<dbReference type="EnsemblFungi" id="FOXG_02127T0">
    <property type="protein sequence ID" value="FOXG_02127P0"/>
    <property type="gene ID" value="FOXG_02127"/>
</dbReference>
<name>A0A0D2XDZ6_FUSOF</name>
<protein>
    <submittedName>
        <fullName evidence="3">Uncharacterized protein</fullName>
    </submittedName>
</protein>
<reference evidence="4" key="1">
    <citation type="journal article" date="2012" name="Mol. Plant Microbe Interact.">
        <title>A highly conserved effector in Fusarium oxysporum is required for full virulence on Arabidopsis.</title>
        <authorList>
            <person name="Thatcher L.F."/>
            <person name="Gardiner D.M."/>
            <person name="Kazan K."/>
            <person name="Manners J."/>
        </authorList>
    </citation>
    <scope>NUCLEOTIDE SEQUENCE [LARGE SCALE GENOMIC DNA]</scope>
    <source>
        <strain evidence="4">Fo5176</strain>
    </source>
</reference>
<feature type="compositionally biased region" description="Low complexity" evidence="1">
    <location>
        <begin position="95"/>
        <end position="122"/>
    </location>
</feature>
<evidence type="ECO:0000256" key="1">
    <source>
        <dbReference type="SAM" id="MobiDB-lite"/>
    </source>
</evidence>
<keyword evidence="2" id="KW-0812">Transmembrane</keyword>
<keyword evidence="2" id="KW-0472">Membrane</keyword>
<keyword evidence="2" id="KW-1133">Transmembrane helix</keyword>